<dbReference type="SUPFAM" id="SSF81383">
    <property type="entry name" value="F-box domain"/>
    <property type="match status" value="1"/>
</dbReference>
<proteinExistence type="predicted"/>
<gene>
    <name evidence="2" type="ORF">Bca52824_090225</name>
</gene>
<dbReference type="Gene3D" id="1.20.1280.50">
    <property type="match status" value="1"/>
</dbReference>
<evidence type="ECO:0000313" key="2">
    <source>
        <dbReference type="EMBL" id="KAG2241652.1"/>
    </source>
</evidence>
<dbReference type="SMART" id="SM00256">
    <property type="entry name" value="FBOX"/>
    <property type="match status" value="1"/>
</dbReference>
<name>A0A8X7TH76_BRACI</name>
<dbReference type="PANTHER" id="PTHR31672">
    <property type="entry name" value="BNACNNG10540D PROTEIN"/>
    <property type="match status" value="1"/>
</dbReference>
<protein>
    <recommendedName>
        <fullName evidence="1">F-box domain-containing protein</fullName>
    </recommendedName>
</protein>
<dbReference type="AlphaFoldDB" id="A0A8X7TH76"/>
<dbReference type="Pfam" id="PF00646">
    <property type="entry name" value="F-box"/>
    <property type="match status" value="1"/>
</dbReference>
<dbReference type="InterPro" id="IPR001810">
    <property type="entry name" value="F-box_dom"/>
</dbReference>
<organism evidence="2 3">
    <name type="scientific">Brassica carinata</name>
    <name type="common">Ethiopian mustard</name>
    <name type="synonym">Abyssinian cabbage</name>
    <dbReference type="NCBI Taxonomy" id="52824"/>
    <lineage>
        <taxon>Eukaryota</taxon>
        <taxon>Viridiplantae</taxon>
        <taxon>Streptophyta</taxon>
        <taxon>Embryophyta</taxon>
        <taxon>Tracheophyta</taxon>
        <taxon>Spermatophyta</taxon>
        <taxon>Magnoliopsida</taxon>
        <taxon>eudicotyledons</taxon>
        <taxon>Gunneridae</taxon>
        <taxon>Pentapetalae</taxon>
        <taxon>rosids</taxon>
        <taxon>malvids</taxon>
        <taxon>Brassicales</taxon>
        <taxon>Brassicaceae</taxon>
        <taxon>Brassiceae</taxon>
        <taxon>Brassica</taxon>
    </lineage>
</organism>
<accession>A0A8X7TH76</accession>
<dbReference type="InterPro" id="IPR036047">
    <property type="entry name" value="F-box-like_dom_sf"/>
</dbReference>
<sequence>MVELPWELEENILSLIPTKSLARFRFVCKRWNALFNDKRFVNNHLSRARPQFILFVEFKICLVDVNLDGPSI</sequence>
<comment type="caution">
    <text evidence="2">The sequence shown here is derived from an EMBL/GenBank/DDBJ whole genome shotgun (WGS) entry which is preliminary data.</text>
</comment>
<dbReference type="PROSITE" id="PS50181">
    <property type="entry name" value="FBOX"/>
    <property type="match status" value="1"/>
</dbReference>
<reference evidence="2 3" key="1">
    <citation type="submission" date="2020-02" db="EMBL/GenBank/DDBJ databases">
        <authorList>
            <person name="Ma Q."/>
            <person name="Huang Y."/>
            <person name="Song X."/>
            <person name="Pei D."/>
        </authorList>
    </citation>
    <scope>NUCLEOTIDE SEQUENCE [LARGE SCALE GENOMIC DNA]</scope>
    <source>
        <strain evidence="2">Sxm20200214</strain>
        <tissue evidence="2">Leaf</tissue>
    </source>
</reference>
<keyword evidence="3" id="KW-1185">Reference proteome</keyword>
<dbReference type="Proteomes" id="UP000886595">
    <property type="component" value="Unassembled WGS sequence"/>
</dbReference>
<evidence type="ECO:0000313" key="3">
    <source>
        <dbReference type="Proteomes" id="UP000886595"/>
    </source>
</evidence>
<dbReference type="OrthoDB" id="1111571at2759"/>
<dbReference type="CDD" id="cd22157">
    <property type="entry name" value="F-box_AtFBW1-like"/>
    <property type="match status" value="1"/>
</dbReference>
<dbReference type="InterPro" id="IPR050796">
    <property type="entry name" value="SCF_F-box_component"/>
</dbReference>
<dbReference type="PANTHER" id="PTHR31672:SF13">
    <property type="entry name" value="F-BOX PROTEIN CPR30-LIKE"/>
    <property type="match status" value="1"/>
</dbReference>
<evidence type="ECO:0000259" key="1">
    <source>
        <dbReference type="PROSITE" id="PS50181"/>
    </source>
</evidence>
<feature type="domain" description="F-box" evidence="1">
    <location>
        <begin position="1"/>
        <end position="44"/>
    </location>
</feature>
<dbReference type="EMBL" id="JAAMPC010000864">
    <property type="protein sequence ID" value="KAG2241652.1"/>
    <property type="molecule type" value="Genomic_DNA"/>
</dbReference>